<keyword evidence="2" id="KW-0012">Acyltransferase</keyword>
<protein>
    <submittedName>
        <fullName evidence="2">GNAT family N-acetyltransferase</fullName>
        <ecNumber evidence="2">2.3.1.-</ecNumber>
    </submittedName>
</protein>
<keyword evidence="2" id="KW-0808">Transferase</keyword>
<dbReference type="Gene3D" id="3.40.630.30">
    <property type="match status" value="1"/>
</dbReference>
<dbReference type="Pfam" id="PF00583">
    <property type="entry name" value="Acetyltransf_1"/>
    <property type="match status" value="1"/>
</dbReference>
<evidence type="ECO:0000259" key="1">
    <source>
        <dbReference type="PROSITE" id="PS51186"/>
    </source>
</evidence>
<organism evidence="2 3">
    <name type="scientific">Micromonospora zhanjiangensis</name>
    <dbReference type="NCBI Taxonomy" id="1522057"/>
    <lineage>
        <taxon>Bacteria</taxon>
        <taxon>Bacillati</taxon>
        <taxon>Actinomycetota</taxon>
        <taxon>Actinomycetes</taxon>
        <taxon>Micromonosporales</taxon>
        <taxon>Micromonosporaceae</taxon>
        <taxon>Micromonospora</taxon>
    </lineage>
</organism>
<reference evidence="3" key="1">
    <citation type="journal article" date="2019" name="Int. J. Syst. Evol. Microbiol.">
        <title>The Global Catalogue of Microorganisms (GCM) 10K type strain sequencing project: providing services to taxonomists for standard genome sequencing and annotation.</title>
        <authorList>
            <consortium name="The Broad Institute Genomics Platform"/>
            <consortium name="The Broad Institute Genome Sequencing Center for Infectious Disease"/>
            <person name="Wu L."/>
            <person name="Ma J."/>
        </authorList>
    </citation>
    <scope>NUCLEOTIDE SEQUENCE [LARGE SCALE GENOMIC DNA]</scope>
    <source>
        <strain evidence="3">2902at01</strain>
    </source>
</reference>
<dbReference type="InterPro" id="IPR000182">
    <property type="entry name" value="GNAT_dom"/>
</dbReference>
<evidence type="ECO:0000313" key="3">
    <source>
        <dbReference type="Proteomes" id="UP001595868"/>
    </source>
</evidence>
<gene>
    <name evidence="2" type="ORF">ACFOX0_04660</name>
</gene>
<accession>A0ABV8KGK6</accession>
<dbReference type="Proteomes" id="UP001595868">
    <property type="component" value="Unassembled WGS sequence"/>
</dbReference>
<keyword evidence="3" id="KW-1185">Reference proteome</keyword>
<proteinExistence type="predicted"/>
<feature type="domain" description="N-acetyltransferase" evidence="1">
    <location>
        <begin position="4"/>
        <end position="141"/>
    </location>
</feature>
<dbReference type="RefSeq" id="WP_377542238.1">
    <property type="nucleotide sequence ID" value="NZ_JBHSBN010000002.1"/>
</dbReference>
<dbReference type="EMBL" id="JBHSBN010000002">
    <property type="protein sequence ID" value="MFC4105233.1"/>
    <property type="molecule type" value="Genomic_DNA"/>
</dbReference>
<dbReference type="SUPFAM" id="SSF55729">
    <property type="entry name" value="Acyl-CoA N-acyltransferases (Nat)"/>
    <property type="match status" value="1"/>
</dbReference>
<sequence length="164" mass="17870">MRPVRVRPAEPADRAAVDALHDREWGGPEVVVHGDRYDLRVLPTLVAVATGRVEGALVWHVAGDSLEVVSLVARQPGGGAGLALLRAAATVGRDRRLGRLWLVTTNDNLPALRFYQRRGLRIVEVRPGAVDLARRLKPNIPTVGLDGIPLHDELVLEQRLDGGR</sequence>
<dbReference type="EC" id="2.3.1.-" evidence="2"/>
<comment type="caution">
    <text evidence="2">The sequence shown here is derived from an EMBL/GenBank/DDBJ whole genome shotgun (WGS) entry which is preliminary data.</text>
</comment>
<dbReference type="PROSITE" id="PS51186">
    <property type="entry name" value="GNAT"/>
    <property type="match status" value="1"/>
</dbReference>
<evidence type="ECO:0000313" key="2">
    <source>
        <dbReference type="EMBL" id="MFC4105233.1"/>
    </source>
</evidence>
<dbReference type="GO" id="GO:0016746">
    <property type="term" value="F:acyltransferase activity"/>
    <property type="evidence" value="ECO:0007669"/>
    <property type="project" value="UniProtKB-KW"/>
</dbReference>
<dbReference type="InterPro" id="IPR016181">
    <property type="entry name" value="Acyl_CoA_acyltransferase"/>
</dbReference>
<name>A0ABV8KGK6_9ACTN</name>